<gene>
    <name evidence="3" type="ORF">ISG29_20160</name>
</gene>
<feature type="region of interest" description="Disordered" evidence="1">
    <location>
        <begin position="38"/>
        <end position="87"/>
    </location>
</feature>
<evidence type="ECO:0000313" key="4">
    <source>
        <dbReference type="Proteomes" id="UP000656804"/>
    </source>
</evidence>
<evidence type="ECO:0000259" key="2">
    <source>
        <dbReference type="Pfam" id="PF13472"/>
    </source>
</evidence>
<evidence type="ECO:0000313" key="3">
    <source>
        <dbReference type="EMBL" id="MBF4163987.1"/>
    </source>
</evidence>
<dbReference type="RefSeq" id="WP_194505249.1">
    <property type="nucleotide sequence ID" value="NZ_JADIVZ010000018.1"/>
</dbReference>
<dbReference type="AlphaFoldDB" id="A0A930Y9B3"/>
<protein>
    <submittedName>
        <fullName evidence="3">SGNH/GDSL hydrolase family protein</fullName>
    </submittedName>
</protein>
<dbReference type="InterPro" id="IPR036514">
    <property type="entry name" value="SGNH_hydro_sf"/>
</dbReference>
<dbReference type="GO" id="GO:0016787">
    <property type="term" value="F:hydrolase activity"/>
    <property type="evidence" value="ECO:0007669"/>
    <property type="project" value="UniProtKB-KW"/>
</dbReference>
<feature type="domain" description="SGNH hydrolase-type esterase" evidence="2">
    <location>
        <begin position="98"/>
        <end position="217"/>
    </location>
</feature>
<keyword evidence="3" id="KW-0378">Hydrolase</keyword>
<dbReference type="Pfam" id="PF13472">
    <property type="entry name" value="Lipase_GDSL_2"/>
    <property type="match status" value="1"/>
</dbReference>
<dbReference type="CDD" id="cd00229">
    <property type="entry name" value="SGNH_hydrolase"/>
    <property type="match status" value="1"/>
</dbReference>
<sequence>MATNQSRPIAVAGVVLLALVVIAGTAYGWRHWNDEIAQATDEPSTVVATASDSPTDEPSESSEPSESPTSDSTQGSQEKSVFEPIEATAGRDEPVVLVVGDRYADGLGATSKDQAWPERLARRYGWTVQVSAGPSPSYLGSTSKPGTLDFLLLLVRPKDVDPDLVIIEGGSMGPGTDEALTQGVTTLADDLTSRLPDTPVVVVTPFGATGGEAAAREKVVTKAWRGYPTVEIVRPSVKGWGDLPDVDGGTGDEGHRTIAENLGTALEQLDLV</sequence>
<evidence type="ECO:0000256" key="1">
    <source>
        <dbReference type="SAM" id="MobiDB-lite"/>
    </source>
</evidence>
<dbReference type="Gene3D" id="3.40.50.1110">
    <property type="entry name" value="SGNH hydrolase"/>
    <property type="match status" value="1"/>
</dbReference>
<organism evidence="3 4">
    <name type="scientific">Nocardioides acrostichi</name>
    <dbReference type="NCBI Taxonomy" id="2784339"/>
    <lineage>
        <taxon>Bacteria</taxon>
        <taxon>Bacillati</taxon>
        <taxon>Actinomycetota</taxon>
        <taxon>Actinomycetes</taxon>
        <taxon>Propionibacteriales</taxon>
        <taxon>Nocardioidaceae</taxon>
        <taxon>Nocardioides</taxon>
    </lineage>
</organism>
<reference evidence="3" key="1">
    <citation type="submission" date="2020-11" db="EMBL/GenBank/DDBJ databases">
        <title>Nocardioides sp. CBS4Y-1, whole genome shotgun sequence.</title>
        <authorList>
            <person name="Tuo L."/>
        </authorList>
    </citation>
    <scope>NUCLEOTIDE SEQUENCE</scope>
    <source>
        <strain evidence="3">CBS4Y-1</strain>
    </source>
</reference>
<feature type="compositionally biased region" description="Polar residues" evidence="1">
    <location>
        <begin position="41"/>
        <end position="50"/>
    </location>
</feature>
<dbReference type="EMBL" id="JADIVZ010000018">
    <property type="protein sequence ID" value="MBF4163987.1"/>
    <property type="molecule type" value="Genomic_DNA"/>
</dbReference>
<comment type="caution">
    <text evidence="3">The sequence shown here is derived from an EMBL/GenBank/DDBJ whole genome shotgun (WGS) entry which is preliminary data.</text>
</comment>
<keyword evidence="4" id="KW-1185">Reference proteome</keyword>
<accession>A0A930Y9B3</accession>
<feature type="compositionally biased region" description="Low complexity" evidence="1">
    <location>
        <begin position="61"/>
        <end position="73"/>
    </location>
</feature>
<name>A0A930Y9B3_9ACTN</name>
<dbReference type="SUPFAM" id="SSF52266">
    <property type="entry name" value="SGNH hydrolase"/>
    <property type="match status" value="1"/>
</dbReference>
<proteinExistence type="predicted"/>
<dbReference type="InterPro" id="IPR013830">
    <property type="entry name" value="SGNH_hydro"/>
</dbReference>
<dbReference type="Proteomes" id="UP000656804">
    <property type="component" value="Unassembled WGS sequence"/>
</dbReference>